<dbReference type="Pfam" id="PF05970">
    <property type="entry name" value="PIF1"/>
    <property type="match status" value="1"/>
</dbReference>
<comment type="catalytic activity">
    <reaction evidence="1">
        <text>ATP + H2O = ADP + phosphate + H(+)</text>
        <dbReference type="Rhea" id="RHEA:13065"/>
        <dbReference type="ChEBI" id="CHEBI:15377"/>
        <dbReference type="ChEBI" id="CHEBI:15378"/>
        <dbReference type="ChEBI" id="CHEBI:30616"/>
        <dbReference type="ChEBI" id="CHEBI:43474"/>
        <dbReference type="ChEBI" id="CHEBI:456216"/>
        <dbReference type="EC" id="5.6.2.3"/>
    </reaction>
</comment>
<dbReference type="EMBL" id="CAJVPS010020264">
    <property type="protein sequence ID" value="CAG8703810.1"/>
    <property type="molecule type" value="Genomic_DNA"/>
</dbReference>
<dbReference type="AlphaFoldDB" id="A0A9N9HSQ2"/>
<dbReference type="OrthoDB" id="4843740at2759"/>
<dbReference type="PANTHER" id="PTHR47642">
    <property type="entry name" value="ATP-DEPENDENT DNA HELICASE"/>
    <property type="match status" value="1"/>
</dbReference>
<comment type="caution">
    <text evidence="3">The sequence shown here is derived from an EMBL/GenBank/DDBJ whole genome shotgun (WGS) entry which is preliminary data.</text>
</comment>
<protein>
    <recommendedName>
        <fullName evidence="1">ATP-dependent DNA helicase</fullName>
        <ecNumber evidence="1">5.6.2.3</ecNumber>
    </recommendedName>
</protein>
<evidence type="ECO:0000259" key="2">
    <source>
        <dbReference type="Pfam" id="PF05970"/>
    </source>
</evidence>
<dbReference type="GO" id="GO:0006281">
    <property type="term" value="P:DNA repair"/>
    <property type="evidence" value="ECO:0007669"/>
    <property type="project" value="UniProtKB-KW"/>
</dbReference>
<dbReference type="SUPFAM" id="SSF52540">
    <property type="entry name" value="P-loop containing nucleoside triphosphate hydrolases"/>
    <property type="match status" value="1"/>
</dbReference>
<accession>A0A9N9HSQ2</accession>
<keyword evidence="4" id="KW-1185">Reference proteome</keyword>
<dbReference type="GO" id="GO:0005524">
    <property type="term" value="F:ATP binding"/>
    <property type="evidence" value="ECO:0007669"/>
    <property type="project" value="UniProtKB-KW"/>
</dbReference>
<proteinExistence type="inferred from homology"/>
<dbReference type="Gene3D" id="3.40.50.300">
    <property type="entry name" value="P-loop containing nucleotide triphosphate hydrolases"/>
    <property type="match status" value="1"/>
</dbReference>
<reference evidence="3" key="1">
    <citation type="submission" date="2021-06" db="EMBL/GenBank/DDBJ databases">
        <authorList>
            <person name="Kallberg Y."/>
            <person name="Tangrot J."/>
            <person name="Rosling A."/>
        </authorList>
    </citation>
    <scope>NUCLEOTIDE SEQUENCE</scope>
    <source>
        <strain evidence="3">FL130A</strain>
    </source>
</reference>
<evidence type="ECO:0000313" key="4">
    <source>
        <dbReference type="Proteomes" id="UP000789508"/>
    </source>
</evidence>
<dbReference type="GO" id="GO:0043139">
    <property type="term" value="F:5'-3' DNA helicase activity"/>
    <property type="evidence" value="ECO:0007669"/>
    <property type="project" value="UniProtKB-EC"/>
</dbReference>
<dbReference type="PANTHER" id="PTHR47642:SF6">
    <property type="entry name" value="ATP-DEPENDENT DNA HELICASE"/>
    <property type="match status" value="1"/>
</dbReference>
<keyword evidence="1" id="KW-0547">Nucleotide-binding</keyword>
<sequence>VAAQNVGGKMIHSTLKIKQTGDYYTSLSQYDPTTKNNLSKIQAIIIEEISMVSANLFTFISNLFASIHQNSKIFGGIPTLIMGDLAQLPPIDGLPRLFFPLFLHQPQRQRDDPTFFKILQELRFGHLTEPSKNLIKNKINSSSITQNTINSTYLVGLRQSSNSINEILCKNLPLNHESLGPIISLSIDTLNHTTLTTTQQNSLHFNHHTNLPEQITLQESARVIYLNNKLFEHEICNGTVGIITKIINTENIEVTFSTSTTLTRIVVQKETSYFNINGLTLPHATVSIDQGIFAPEQAYVAMSRATSWNNLDILSFEFDTVKTDHTVISEYARLAELNRKGLNQLTSNHQN</sequence>
<keyword evidence="1" id="KW-0378">Hydrolase</keyword>
<evidence type="ECO:0000256" key="1">
    <source>
        <dbReference type="RuleBase" id="RU363044"/>
    </source>
</evidence>
<dbReference type="Proteomes" id="UP000789508">
    <property type="component" value="Unassembled WGS sequence"/>
</dbReference>
<comment type="similarity">
    <text evidence="1">Belongs to the helicase family.</text>
</comment>
<keyword evidence="1" id="KW-0347">Helicase</keyword>
<dbReference type="EC" id="5.6.2.3" evidence="1"/>
<feature type="non-terminal residue" evidence="3">
    <location>
        <position position="351"/>
    </location>
</feature>
<dbReference type="InterPro" id="IPR027417">
    <property type="entry name" value="P-loop_NTPase"/>
</dbReference>
<feature type="domain" description="DNA helicase Pif1-like DEAD-box helicase" evidence="2">
    <location>
        <begin position="1"/>
        <end position="91"/>
    </location>
</feature>
<keyword evidence="1" id="KW-0227">DNA damage</keyword>
<keyword evidence="1" id="KW-0067">ATP-binding</keyword>
<keyword evidence="1" id="KW-0234">DNA repair</keyword>
<dbReference type="InterPro" id="IPR051055">
    <property type="entry name" value="PIF1_helicase"/>
</dbReference>
<organism evidence="3 4">
    <name type="scientific">Ambispora leptoticha</name>
    <dbReference type="NCBI Taxonomy" id="144679"/>
    <lineage>
        <taxon>Eukaryota</taxon>
        <taxon>Fungi</taxon>
        <taxon>Fungi incertae sedis</taxon>
        <taxon>Mucoromycota</taxon>
        <taxon>Glomeromycotina</taxon>
        <taxon>Glomeromycetes</taxon>
        <taxon>Archaeosporales</taxon>
        <taxon>Ambisporaceae</taxon>
        <taxon>Ambispora</taxon>
    </lineage>
</organism>
<evidence type="ECO:0000313" key="3">
    <source>
        <dbReference type="EMBL" id="CAG8703810.1"/>
    </source>
</evidence>
<name>A0A9N9HSQ2_9GLOM</name>
<dbReference type="GO" id="GO:0006310">
    <property type="term" value="P:DNA recombination"/>
    <property type="evidence" value="ECO:0007669"/>
    <property type="project" value="UniProtKB-KW"/>
</dbReference>
<dbReference type="GO" id="GO:0016787">
    <property type="term" value="F:hydrolase activity"/>
    <property type="evidence" value="ECO:0007669"/>
    <property type="project" value="UniProtKB-KW"/>
</dbReference>
<dbReference type="InterPro" id="IPR010285">
    <property type="entry name" value="DNA_helicase_pif1-like_DEAD"/>
</dbReference>
<gene>
    <name evidence="3" type="ORF">ALEPTO_LOCUS11671</name>
</gene>
<comment type="cofactor">
    <cofactor evidence="1">
        <name>Mg(2+)</name>
        <dbReference type="ChEBI" id="CHEBI:18420"/>
    </cofactor>
</comment>
<keyword evidence="1" id="KW-0233">DNA recombination</keyword>
<dbReference type="GO" id="GO:0000723">
    <property type="term" value="P:telomere maintenance"/>
    <property type="evidence" value="ECO:0007669"/>
    <property type="project" value="InterPro"/>
</dbReference>